<comment type="caution">
    <text evidence="4">The sequence shown here is derived from an EMBL/GenBank/DDBJ whole genome shotgun (WGS) entry which is preliminary data.</text>
</comment>
<name>A0A329TMC6_9FIRM</name>
<dbReference type="SUPFAM" id="SSF53474">
    <property type="entry name" value="alpha/beta-Hydrolases"/>
    <property type="match status" value="1"/>
</dbReference>
<evidence type="ECO:0000259" key="3">
    <source>
        <dbReference type="Pfam" id="PF20434"/>
    </source>
</evidence>
<feature type="domain" description="BD-FAE-like" evidence="3">
    <location>
        <begin position="138"/>
        <end position="231"/>
    </location>
</feature>
<dbReference type="InterPro" id="IPR050300">
    <property type="entry name" value="GDXG_lipolytic_enzyme"/>
</dbReference>
<dbReference type="PANTHER" id="PTHR48081:SF6">
    <property type="entry name" value="PEPTIDASE S9 PROLYL OLIGOPEPTIDASE CATALYTIC DOMAIN-CONTAINING PROTEIN"/>
    <property type="match status" value="1"/>
</dbReference>
<protein>
    <submittedName>
        <fullName evidence="4">Alpha/beta hydrolase</fullName>
    </submittedName>
</protein>
<reference evidence="4 5" key="1">
    <citation type="submission" date="2018-02" db="EMBL/GenBank/DDBJ databases">
        <title>Complete genome sequencing of Faecalibacterium prausnitzii strains isolated from the human gut.</title>
        <authorList>
            <person name="Fitzgerald B.C."/>
            <person name="Shkoporov A.N."/>
            <person name="Ross P.R."/>
            <person name="Hill C."/>
        </authorList>
    </citation>
    <scope>NUCLEOTIDE SEQUENCE [LARGE SCALE GENOMIC DNA]</scope>
    <source>
        <strain evidence="4 5">APC942/8-14-2</strain>
    </source>
</reference>
<dbReference type="PANTHER" id="PTHR48081">
    <property type="entry name" value="AB HYDROLASE SUPERFAMILY PROTEIN C4A8.06C"/>
    <property type="match status" value="1"/>
</dbReference>
<dbReference type="Gene3D" id="3.40.50.1820">
    <property type="entry name" value="alpha/beta hydrolase"/>
    <property type="match status" value="1"/>
</dbReference>
<feature type="signal peptide" evidence="2">
    <location>
        <begin position="1"/>
        <end position="23"/>
    </location>
</feature>
<dbReference type="InterPro" id="IPR049492">
    <property type="entry name" value="BD-FAE-like_dom"/>
</dbReference>
<keyword evidence="2" id="KW-0732">Signal</keyword>
<organism evidence="4 5">
    <name type="scientific">Faecalibacterium prausnitzii</name>
    <dbReference type="NCBI Taxonomy" id="853"/>
    <lineage>
        <taxon>Bacteria</taxon>
        <taxon>Bacillati</taxon>
        <taxon>Bacillota</taxon>
        <taxon>Clostridia</taxon>
        <taxon>Eubacteriales</taxon>
        <taxon>Oscillospiraceae</taxon>
        <taxon>Faecalibacterium</taxon>
    </lineage>
</organism>
<feature type="chain" id="PRO_5038622972" evidence="2">
    <location>
        <begin position="24"/>
        <end position="369"/>
    </location>
</feature>
<dbReference type="Pfam" id="PF20434">
    <property type="entry name" value="BD-FAE"/>
    <property type="match status" value="1"/>
</dbReference>
<dbReference type="InterPro" id="IPR029058">
    <property type="entry name" value="AB_hydrolase_fold"/>
</dbReference>
<evidence type="ECO:0000256" key="2">
    <source>
        <dbReference type="SAM" id="SignalP"/>
    </source>
</evidence>
<evidence type="ECO:0000313" key="4">
    <source>
        <dbReference type="EMBL" id="RAW50642.1"/>
    </source>
</evidence>
<dbReference type="RefSeq" id="WP_112115418.1">
    <property type="nucleotide sequence ID" value="NZ_PRKZ01000003.1"/>
</dbReference>
<keyword evidence="1 4" id="KW-0378">Hydrolase</keyword>
<dbReference type="EMBL" id="PRKZ01000003">
    <property type="protein sequence ID" value="RAW50642.1"/>
    <property type="molecule type" value="Genomic_DNA"/>
</dbReference>
<evidence type="ECO:0000313" key="5">
    <source>
        <dbReference type="Proteomes" id="UP000251634"/>
    </source>
</evidence>
<gene>
    <name evidence="4" type="ORF">C4N25_06580</name>
</gene>
<sequence length="369" mass="40796">MKLKRVLASALLLVTLLTLPARAAQASGAKGEANITPDTPMAKIRSNPSVMGAGLYTYNQEQDTPRDIRKWKDTTLREYVNDCTAEDCAKGLNRMIENYNSGIQITYKLYTDEEIAAVPTRQKAEIYYFPGRDPGGKFVLVIGGNAIHTSAEMREGVSTAEWLNELGYTCFVLRYRIGDQAADNAPLEDVSRAVRYITEHAEQFHVQPEDYAVLAYSSGGQIAGLFASDSDTLGHKAYGVSKPGALLLGYPVNNFFELKPVWGLLIDPYADGPRYFDYNVSDYITPDYPPVYHWYGKNDVTLAKMYTPAQGRVIEKALVKNGVPHIFHHYHNAPHKIGPGRGTDAEGWITEAVAFWESQTAAKAADTAA</sequence>
<proteinExistence type="predicted"/>
<dbReference type="AlphaFoldDB" id="A0A329TMC6"/>
<dbReference type="Proteomes" id="UP000251634">
    <property type="component" value="Unassembled WGS sequence"/>
</dbReference>
<dbReference type="GO" id="GO:0016787">
    <property type="term" value="F:hydrolase activity"/>
    <property type="evidence" value="ECO:0007669"/>
    <property type="project" value="UniProtKB-KW"/>
</dbReference>
<evidence type="ECO:0000256" key="1">
    <source>
        <dbReference type="ARBA" id="ARBA00022801"/>
    </source>
</evidence>
<accession>A0A329TMC6</accession>